<dbReference type="PROSITE" id="PS50885">
    <property type="entry name" value="HAMP"/>
    <property type="match status" value="1"/>
</dbReference>
<proteinExistence type="predicted"/>
<dbReference type="EMBL" id="JAAVTX010000004">
    <property type="protein sequence ID" value="NKE45892.1"/>
    <property type="molecule type" value="Genomic_DNA"/>
</dbReference>
<name>A0ABX1F0R4_9PROT</name>
<dbReference type="Pfam" id="PF11845">
    <property type="entry name" value="Tll0287-like"/>
    <property type="match status" value="1"/>
</dbReference>
<organism evidence="3 4">
    <name type="scientific">Falsiroseomonas frigidaquae</name>
    <dbReference type="NCBI Taxonomy" id="487318"/>
    <lineage>
        <taxon>Bacteria</taxon>
        <taxon>Pseudomonadati</taxon>
        <taxon>Pseudomonadota</taxon>
        <taxon>Alphaproteobacteria</taxon>
        <taxon>Acetobacterales</taxon>
        <taxon>Roseomonadaceae</taxon>
        <taxon>Falsiroseomonas</taxon>
    </lineage>
</organism>
<dbReference type="Gene3D" id="6.10.340.10">
    <property type="match status" value="1"/>
</dbReference>
<evidence type="ECO:0000259" key="2">
    <source>
        <dbReference type="PROSITE" id="PS50885"/>
    </source>
</evidence>
<dbReference type="CDD" id="cd06225">
    <property type="entry name" value="HAMP"/>
    <property type="match status" value="1"/>
</dbReference>
<keyword evidence="4" id="KW-1185">Reference proteome</keyword>
<sequence>MGIRAKLNLGLLAVFALAAGASWLFLSHQFEANARREVVQNARIMMSAANAVRSYTIAEVVPAVMREQTDWVAPLTVPSYAAQYNFRAVRAEHPDYSYKEAALNPTNPADRAADWEADFINAFRNDTGLTELLGEREVRGERVLTLARPITIRDQACLTCHSTVEAAPQRMVAAYGTSNGFGWRMHETVGAQLVSVPMAAALRSANANLTSAMAVLLAIFAGLMLGLNLLLHFVILNPISRIVRFATAASLDKPVEQDLLPTGRDEIGELGRAFQRMRRSLEEAAKMLGA</sequence>
<gene>
    <name evidence="3" type="ORF">HB662_13960</name>
</gene>
<evidence type="ECO:0000256" key="1">
    <source>
        <dbReference type="SAM" id="Phobius"/>
    </source>
</evidence>
<accession>A0ABX1F0R4</accession>
<reference evidence="3 4" key="1">
    <citation type="submission" date="2020-03" db="EMBL/GenBank/DDBJ databases">
        <title>Roseomonas selenitidurans sp. nov. isolated from soil.</title>
        <authorList>
            <person name="Liu H."/>
        </authorList>
    </citation>
    <scope>NUCLEOTIDE SEQUENCE [LARGE SCALE GENOMIC DNA]</scope>
    <source>
        <strain evidence="3 4">JCM 15073</strain>
    </source>
</reference>
<feature type="transmembrane region" description="Helical" evidence="1">
    <location>
        <begin position="212"/>
        <end position="235"/>
    </location>
</feature>
<dbReference type="InterPro" id="IPR003660">
    <property type="entry name" value="HAMP_dom"/>
</dbReference>
<evidence type="ECO:0000313" key="4">
    <source>
        <dbReference type="Proteomes" id="UP000765160"/>
    </source>
</evidence>
<dbReference type="RefSeq" id="WP_168050425.1">
    <property type="nucleotide sequence ID" value="NZ_JAATJR010000004.1"/>
</dbReference>
<feature type="domain" description="HAMP" evidence="2">
    <location>
        <begin position="233"/>
        <end position="286"/>
    </location>
</feature>
<keyword evidence="1" id="KW-0472">Membrane</keyword>
<dbReference type="SMART" id="SM00304">
    <property type="entry name" value="HAMP"/>
    <property type="match status" value="1"/>
</dbReference>
<dbReference type="InterPro" id="IPR021796">
    <property type="entry name" value="Tll0287-like_dom"/>
</dbReference>
<keyword evidence="1" id="KW-1133">Transmembrane helix</keyword>
<dbReference type="Pfam" id="PF00672">
    <property type="entry name" value="HAMP"/>
    <property type="match status" value="1"/>
</dbReference>
<protein>
    <submittedName>
        <fullName evidence="3">DUF3365 domain-containing protein</fullName>
    </submittedName>
</protein>
<evidence type="ECO:0000313" key="3">
    <source>
        <dbReference type="EMBL" id="NKE45892.1"/>
    </source>
</evidence>
<dbReference type="SUPFAM" id="SSF158472">
    <property type="entry name" value="HAMP domain-like"/>
    <property type="match status" value="1"/>
</dbReference>
<comment type="caution">
    <text evidence="3">The sequence shown here is derived from an EMBL/GenBank/DDBJ whole genome shotgun (WGS) entry which is preliminary data.</text>
</comment>
<keyword evidence="1" id="KW-0812">Transmembrane</keyword>
<dbReference type="Proteomes" id="UP000765160">
    <property type="component" value="Unassembled WGS sequence"/>
</dbReference>